<proteinExistence type="inferred from homology"/>
<reference evidence="4 5" key="1">
    <citation type="journal article" date="2016" name="Nat. Commun.">
        <title>Thousands of microbial genomes shed light on interconnected biogeochemical processes in an aquifer system.</title>
        <authorList>
            <person name="Anantharaman K."/>
            <person name="Brown C.T."/>
            <person name="Hug L.A."/>
            <person name="Sharon I."/>
            <person name="Castelle C.J."/>
            <person name="Probst A.J."/>
            <person name="Thomas B.C."/>
            <person name="Singh A."/>
            <person name="Wilkins M.J."/>
            <person name="Karaoz U."/>
            <person name="Brodie E.L."/>
            <person name="Williams K.H."/>
            <person name="Hubbard S.S."/>
            <person name="Banfield J.F."/>
        </authorList>
    </citation>
    <scope>NUCLEOTIDE SEQUENCE [LARGE SCALE GENOMIC DNA]</scope>
</reference>
<dbReference type="STRING" id="1798373.A2154_02405"/>
<dbReference type="InterPro" id="IPR002661">
    <property type="entry name" value="Ribosome_recyc_fac"/>
</dbReference>
<dbReference type="PANTHER" id="PTHR20982:SF3">
    <property type="entry name" value="MITOCHONDRIAL RIBOSOME RECYCLING FACTOR PSEUDO 1"/>
    <property type="match status" value="1"/>
</dbReference>
<dbReference type="InterPro" id="IPR023584">
    <property type="entry name" value="Ribosome_recyc_fac_dom"/>
</dbReference>
<dbReference type="EMBL" id="MFJC01000008">
    <property type="protein sequence ID" value="OGG09922.1"/>
    <property type="molecule type" value="Genomic_DNA"/>
</dbReference>
<dbReference type="GO" id="GO:0006412">
    <property type="term" value="P:translation"/>
    <property type="evidence" value="ECO:0007669"/>
    <property type="project" value="UniProtKB-KW"/>
</dbReference>
<dbReference type="NCBIfam" id="TIGR00496">
    <property type="entry name" value="frr"/>
    <property type="match status" value="1"/>
</dbReference>
<dbReference type="AlphaFoldDB" id="A0A1F5ZCR7"/>
<comment type="caution">
    <text evidence="4">The sequence shown here is derived from an EMBL/GenBank/DDBJ whole genome shotgun (WGS) entry which is preliminary data.</text>
</comment>
<dbReference type="Gene3D" id="1.10.132.20">
    <property type="entry name" value="Ribosome-recycling factor"/>
    <property type="match status" value="1"/>
</dbReference>
<evidence type="ECO:0000259" key="3">
    <source>
        <dbReference type="Pfam" id="PF01765"/>
    </source>
</evidence>
<keyword evidence="2" id="KW-0648">Protein biosynthesis</keyword>
<comment type="similarity">
    <text evidence="1">Belongs to the RRF family.</text>
</comment>
<sequence>MIAQLLVKTRQRMQKAYEVTQTDIASVRSGRASPSLVENIIISAYENTTKMKVMEMATVTTQDARTLIIAAYDPSQIPALDKGIKEANIGLTPLIDGDIIRISIPPLSEERRLEYLKLAKTKIESGKIMIRQARGESIKEMRHALEERLINEDEKTLGEKQIQEVTDQFSQKLDELSKQKEAELMQI</sequence>
<dbReference type="FunFam" id="3.30.1360.40:FF:000001">
    <property type="entry name" value="Ribosome-recycling factor"/>
    <property type="match status" value="1"/>
</dbReference>
<protein>
    <submittedName>
        <fullName evidence="4">Ribosome recycling factor</fullName>
    </submittedName>
</protein>
<accession>A0A1F5ZCR7</accession>
<dbReference type="SUPFAM" id="SSF55194">
    <property type="entry name" value="Ribosome recycling factor, RRF"/>
    <property type="match status" value="1"/>
</dbReference>
<evidence type="ECO:0000256" key="1">
    <source>
        <dbReference type="ARBA" id="ARBA00005912"/>
    </source>
</evidence>
<dbReference type="GO" id="GO:0043023">
    <property type="term" value="F:ribosomal large subunit binding"/>
    <property type="evidence" value="ECO:0007669"/>
    <property type="project" value="TreeGrafter"/>
</dbReference>
<dbReference type="Pfam" id="PF01765">
    <property type="entry name" value="RRF"/>
    <property type="match status" value="1"/>
</dbReference>
<gene>
    <name evidence="4" type="ORF">A2154_02405</name>
</gene>
<evidence type="ECO:0000313" key="4">
    <source>
        <dbReference type="EMBL" id="OGG09922.1"/>
    </source>
</evidence>
<dbReference type="InterPro" id="IPR036191">
    <property type="entry name" value="RRF_sf"/>
</dbReference>
<evidence type="ECO:0000256" key="2">
    <source>
        <dbReference type="ARBA" id="ARBA00022917"/>
    </source>
</evidence>
<dbReference type="PANTHER" id="PTHR20982">
    <property type="entry name" value="RIBOSOME RECYCLING FACTOR"/>
    <property type="match status" value="1"/>
</dbReference>
<organism evidence="4 5">
    <name type="scientific">Candidatus Gottesmanbacteria bacterium RBG_16_43_7</name>
    <dbReference type="NCBI Taxonomy" id="1798373"/>
    <lineage>
        <taxon>Bacteria</taxon>
        <taxon>Candidatus Gottesmaniibacteriota</taxon>
    </lineage>
</organism>
<dbReference type="Gene3D" id="3.30.1360.40">
    <property type="match status" value="1"/>
</dbReference>
<dbReference type="Proteomes" id="UP000176854">
    <property type="component" value="Unassembled WGS sequence"/>
</dbReference>
<evidence type="ECO:0000313" key="5">
    <source>
        <dbReference type="Proteomes" id="UP000176854"/>
    </source>
</evidence>
<name>A0A1F5ZCR7_9BACT</name>
<feature type="domain" description="Ribosome recycling factor" evidence="3">
    <location>
        <begin position="21"/>
        <end position="185"/>
    </location>
</feature>